<reference evidence="15" key="1">
    <citation type="submission" date="2020-09" db="EMBL/GenBank/DDBJ databases">
        <authorList>
            <person name="Kikuchi T."/>
        </authorList>
    </citation>
    <scope>NUCLEOTIDE SEQUENCE</scope>
    <source>
        <strain evidence="15">Ka4C1</strain>
    </source>
</reference>
<dbReference type="SMR" id="A0A7I8WWG2"/>
<evidence type="ECO:0000256" key="5">
    <source>
        <dbReference type="ARBA" id="ARBA00011927"/>
    </source>
</evidence>
<keyword evidence="7" id="KW-0489">Methyltransferase</keyword>
<proteinExistence type="inferred from homology"/>
<dbReference type="InterPro" id="IPR004551">
    <property type="entry name" value="Dphthn_synthase"/>
</dbReference>
<evidence type="ECO:0000256" key="12">
    <source>
        <dbReference type="ARBA" id="ARBA00048752"/>
    </source>
</evidence>
<dbReference type="GO" id="GO:0141133">
    <property type="term" value="F:diphthine methyl ester synthase activity"/>
    <property type="evidence" value="ECO:0007669"/>
    <property type="project" value="UniProtKB-EC"/>
</dbReference>
<feature type="domain" description="Peptide methionine sulphoxide reductase MsrA" evidence="14">
    <location>
        <begin position="330"/>
        <end position="460"/>
    </location>
</feature>
<dbReference type="GO" id="GO:0008113">
    <property type="term" value="F:peptide-methionine (S)-S-oxide reductase activity"/>
    <property type="evidence" value="ECO:0007669"/>
    <property type="project" value="UniProtKB-EC"/>
</dbReference>
<dbReference type="SUPFAM" id="SSF53790">
    <property type="entry name" value="Tetrapyrrole methylase"/>
    <property type="match status" value="1"/>
</dbReference>
<dbReference type="Proteomes" id="UP000582659">
    <property type="component" value="Unassembled WGS sequence"/>
</dbReference>
<evidence type="ECO:0000256" key="8">
    <source>
        <dbReference type="ARBA" id="ARBA00022679"/>
    </source>
</evidence>
<dbReference type="GO" id="GO:0017183">
    <property type="term" value="P:protein histidyl modification to diphthamide"/>
    <property type="evidence" value="ECO:0007669"/>
    <property type="project" value="UniProtKB-UniPathway"/>
</dbReference>
<evidence type="ECO:0000256" key="7">
    <source>
        <dbReference type="ARBA" id="ARBA00022603"/>
    </source>
</evidence>
<dbReference type="HAMAP" id="MF_01084">
    <property type="entry name" value="Diphthine_synth"/>
    <property type="match status" value="1"/>
</dbReference>
<organism evidence="15 16">
    <name type="scientific">Bursaphelenchus xylophilus</name>
    <name type="common">Pinewood nematode worm</name>
    <name type="synonym">Aphelenchoides xylophilus</name>
    <dbReference type="NCBI Taxonomy" id="6326"/>
    <lineage>
        <taxon>Eukaryota</taxon>
        <taxon>Metazoa</taxon>
        <taxon>Ecdysozoa</taxon>
        <taxon>Nematoda</taxon>
        <taxon>Chromadorea</taxon>
        <taxon>Rhabditida</taxon>
        <taxon>Tylenchina</taxon>
        <taxon>Tylenchomorpha</taxon>
        <taxon>Aphelenchoidea</taxon>
        <taxon>Aphelenchoididae</taxon>
        <taxon>Bursaphelenchus</taxon>
    </lineage>
</organism>
<evidence type="ECO:0000256" key="6">
    <source>
        <dbReference type="ARBA" id="ARBA00012502"/>
    </source>
</evidence>
<dbReference type="EMBL" id="CAJFDI010000002">
    <property type="protein sequence ID" value="CAD5216193.1"/>
    <property type="molecule type" value="Genomic_DNA"/>
</dbReference>
<dbReference type="SUPFAM" id="SSF55068">
    <property type="entry name" value="Peptide methionine sulfoxide reductase"/>
    <property type="match status" value="1"/>
</dbReference>
<comment type="function">
    <text evidence="1">S-adenosyl-L-methionine-dependent methyltransferase that catalyzes four methylations of the modified target histidine residue in translation elongation factor 2 (EF-2), to form an intermediate called diphthine methyl ester. The four successive methylation reactions represent the second step of diphthamide biosynthesis.</text>
</comment>
<evidence type="ECO:0000256" key="10">
    <source>
        <dbReference type="ARBA" id="ARBA00023002"/>
    </source>
</evidence>
<dbReference type="Gene3D" id="3.30.950.10">
    <property type="entry name" value="Methyltransferase, Cobalt-precorrin-4 Transmethylase, Domain 2"/>
    <property type="match status" value="1"/>
</dbReference>
<dbReference type="EC" id="1.8.4.11" evidence="6"/>
<dbReference type="InterPro" id="IPR014777">
    <property type="entry name" value="4pyrrole_Mease_sub1"/>
</dbReference>
<evidence type="ECO:0000259" key="13">
    <source>
        <dbReference type="Pfam" id="PF00590"/>
    </source>
</evidence>
<keyword evidence="10" id="KW-0560">Oxidoreductase</keyword>
<feature type="domain" description="Tetrapyrrole methylase" evidence="13">
    <location>
        <begin position="3"/>
        <end position="243"/>
    </location>
</feature>
<dbReference type="Pfam" id="PF01625">
    <property type="entry name" value="PMSR"/>
    <property type="match status" value="1"/>
</dbReference>
<evidence type="ECO:0000256" key="4">
    <source>
        <dbReference type="ARBA" id="ARBA00006729"/>
    </source>
</evidence>
<dbReference type="EMBL" id="CAJFCV020000002">
    <property type="protein sequence ID" value="CAG9098967.1"/>
    <property type="molecule type" value="Genomic_DNA"/>
</dbReference>
<comment type="catalytic activity">
    <reaction evidence="12">
        <text>2-[(3S)-amino-3-carboxypropyl]-L-histidyl-[translation elongation factor 2] + 4 S-adenosyl-L-methionine = diphthine methyl ester-[translation elongation factor 2] + 4 S-adenosyl-L-homocysteine + 3 H(+)</text>
        <dbReference type="Rhea" id="RHEA:42652"/>
        <dbReference type="Rhea" id="RHEA-COMP:9749"/>
        <dbReference type="Rhea" id="RHEA-COMP:10173"/>
        <dbReference type="ChEBI" id="CHEBI:15378"/>
        <dbReference type="ChEBI" id="CHEBI:57856"/>
        <dbReference type="ChEBI" id="CHEBI:59789"/>
        <dbReference type="ChEBI" id="CHEBI:73995"/>
        <dbReference type="ChEBI" id="CHEBI:79005"/>
        <dbReference type="EC" id="2.1.1.314"/>
    </reaction>
</comment>
<dbReference type="PANTHER" id="PTHR10882">
    <property type="entry name" value="DIPHTHINE SYNTHASE"/>
    <property type="match status" value="1"/>
</dbReference>
<dbReference type="FunFam" id="3.30.950.10:FF:000004">
    <property type="entry name" value="Diphthine synthase putative"/>
    <property type="match status" value="1"/>
</dbReference>
<comment type="similarity">
    <text evidence="3">Belongs to the MsrA Met sulfoxide reductase family.</text>
</comment>
<dbReference type="Gene3D" id="3.40.1010.10">
    <property type="entry name" value="Cobalt-precorrin-4 Transmethylase, Domain 1"/>
    <property type="match status" value="1"/>
</dbReference>
<dbReference type="InterPro" id="IPR036509">
    <property type="entry name" value="Met_Sox_Rdtase_MsrA_sf"/>
</dbReference>
<dbReference type="GO" id="GO:0032259">
    <property type="term" value="P:methylation"/>
    <property type="evidence" value="ECO:0007669"/>
    <property type="project" value="UniProtKB-KW"/>
</dbReference>
<dbReference type="CDD" id="cd11647">
    <property type="entry name" value="DHP5_DphB"/>
    <property type="match status" value="1"/>
</dbReference>
<comment type="caution">
    <text evidence="15">The sequence shown here is derived from an EMBL/GenBank/DDBJ whole genome shotgun (WGS) entry which is preliminary data.</text>
</comment>
<comment type="pathway">
    <text evidence="2">Protein modification; peptidyl-diphthamide biosynthesis.</text>
</comment>
<dbReference type="EC" id="2.1.1.314" evidence="5"/>
<dbReference type="FunFam" id="3.40.1010.10:FF:000004">
    <property type="entry name" value="Putative diphthine synthase"/>
    <property type="match status" value="1"/>
</dbReference>
<keyword evidence="8" id="KW-0808">Transferase</keyword>
<dbReference type="Pfam" id="PF00590">
    <property type="entry name" value="TP_methylase"/>
    <property type="match status" value="1"/>
</dbReference>
<dbReference type="InterPro" id="IPR000878">
    <property type="entry name" value="4pyrrol_Mease"/>
</dbReference>
<dbReference type="AlphaFoldDB" id="A0A7I8WWG2"/>
<evidence type="ECO:0000259" key="14">
    <source>
        <dbReference type="Pfam" id="PF01625"/>
    </source>
</evidence>
<evidence type="ECO:0000256" key="1">
    <source>
        <dbReference type="ARBA" id="ARBA00004006"/>
    </source>
</evidence>
<keyword evidence="16" id="KW-1185">Reference proteome</keyword>
<comment type="similarity">
    <text evidence="4">Belongs to the diphthine synthase family.</text>
</comment>
<dbReference type="Proteomes" id="UP000659654">
    <property type="component" value="Unassembled WGS sequence"/>
</dbReference>
<dbReference type="InterPro" id="IPR035996">
    <property type="entry name" value="4pyrrol_Methylase_sf"/>
</dbReference>
<dbReference type="NCBIfam" id="TIGR00522">
    <property type="entry name" value="dph5"/>
    <property type="match status" value="1"/>
</dbReference>
<accession>A0A7I8WWG2</accession>
<dbReference type="Gene3D" id="3.30.1060.10">
    <property type="entry name" value="Peptide methionine sulphoxide reductase MsrA"/>
    <property type="match status" value="1"/>
</dbReference>
<sequence>MVLYLIGLGLGSVEDITVKGLKTVKSCSKVYLESYTSILSYGYGVDKAKMEEFYGRELLEADREFVEQGCDNMIAESKGEDIALLVVGDPFGATTHADLVIRAKEQDVEVQIIHNTSILNAVGCCGLQLYSFGEVVSIVMWTETWKPESFYDKIAQNKERGLHTLCLLDIKVKEQTVENMIKGNKKYEPPRFLTCSQAAQQLLEILKHRKEHGHTLAFDEESTVVGLARVGWPDQLIKAMPLNKMAEYDMGSPLHSLVIPGHLHPLESRMLDFVEAVTFPIPFMDLQLLLLKHDIVKFVIKLFSRYRSGDKVHGFPKIASFLKGIMTSRAYFGMQCFWGESAFAKLDGVLKTRVGYAGGKQPDPTYAHIKDHTEVTELVFDDKVVTYDSLLKFFFSHHDPNVHRKTQYRSLILYVDEEQKQKADAALAEILKINSKAETKVEKLDRFYQAEDYHQKYWLRCQPDIFRAIKLSDKELVDTVLAAKINAFMAGYNKFEVLHDLAAKHSLDPALVKKIEAIAASGGDPRACH</sequence>
<dbReference type="UniPathway" id="UPA00559"/>
<protein>
    <recommendedName>
        <fullName evidence="11">Peptide-methionine (S)-S-oxide reductase</fullName>
        <ecNumber evidence="6">1.8.4.11</ecNumber>
        <ecNumber evidence="5">2.1.1.314</ecNumber>
    </recommendedName>
</protein>
<dbReference type="InterPro" id="IPR002569">
    <property type="entry name" value="Met_Sox_Rdtase_MsrA_dom"/>
</dbReference>
<name>A0A7I8WWG2_BURXY</name>
<keyword evidence="9" id="KW-0949">S-adenosyl-L-methionine</keyword>
<evidence type="ECO:0000256" key="3">
    <source>
        <dbReference type="ARBA" id="ARBA00005591"/>
    </source>
</evidence>
<evidence type="ECO:0000256" key="2">
    <source>
        <dbReference type="ARBA" id="ARBA00005156"/>
    </source>
</evidence>
<evidence type="ECO:0000313" key="15">
    <source>
        <dbReference type="EMBL" id="CAD5216193.1"/>
    </source>
</evidence>
<dbReference type="InterPro" id="IPR014776">
    <property type="entry name" value="4pyrrole_Mease_sub2"/>
</dbReference>
<evidence type="ECO:0000256" key="9">
    <source>
        <dbReference type="ARBA" id="ARBA00022691"/>
    </source>
</evidence>
<evidence type="ECO:0000256" key="11">
    <source>
        <dbReference type="ARBA" id="ARBA00030643"/>
    </source>
</evidence>
<gene>
    <name evidence="15" type="ORF">BXYJ_LOCUS4407</name>
</gene>
<evidence type="ECO:0000313" key="16">
    <source>
        <dbReference type="Proteomes" id="UP000659654"/>
    </source>
</evidence>
<dbReference type="OrthoDB" id="2516at2759"/>
<dbReference type="PANTHER" id="PTHR10882:SF0">
    <property type="entry name" value="DIPHTHINE METHYL ESTER SYNTHASE"/>
    <property type="match status" value="1"/>
</dbReference>